<keyword evidence="2" id="KW-1185">Reference proteome</keyword>
<evidence type="ECO:0000313" key="2">
    <source>
        <dbReference type="Proteomes" id="UP000257109"/>
    </source>
</evidence>
<comment type="caution">
    <text evidence="1">The sequence shown here is derived from an EMBL/GenBank/DDBJ whole genome shotgun (WGS) entry which is preliminary data.</text>
</comment>
<dbReference type="AlphaFoldDB" id="A0A371GQU2"/>
<feature type="non-terminal residue" evidence="1">
    <location>
        <position position="1"/>
    </location>
</feature>
<accession>A0A371GQU2</accession>
<dbReference type="Proteomes" id="UP000257109">
    <property type="component" value="Unassembled WGS sequence"/>
</dbReference>
<gene>
    <name evidence="1" type="ORF">CR513_24870</name>
</gene>
<name>A0A371GQU2_MUCPR</name>
<reference evidence="1" key="1">
    <citation type="submission" date="2018-05" db="EMBL/GenBank/DDBJ databases">
        <title>Draft genome of Mucuna pruriens seed.</title>
        <authorList>
            <person name="Nnadi N.E."/>
            <person name="Vos R."/>
            <person name="Hasami M.H."/>
            <person name="Devisetty U.K."/>
            <person name="Aguiy J.C."/>
        </authorList>
    </citation>
    <scope>NUCLEOTIDE SEQUENCE [LARGE SCALE GENOMIC DNA]</scope>
    <source>
        <strain evidence="1">JCA_2017</strain>
    </source>
</reference>
<organism evidence="1 2">
    <name type="scientific">Mucuna pruriens</name>
    <name type="common">Velvet bean</name>
    <name type="synonym">Dolichos pruriens</name>
    <dbReference type="NCBI Taxonomy" id="157652"/>
    <lineage>
        <taxon>Eukaryota</taxon>
        <taxon>Viridiplantae</taxon>
        <taxon>Streptophyta</taxon>
        <taxon>Embryophyta</taxon>
        <taxon>Tracheophyta</taxon>
        <taxon>Spermatophyta</taxon>
        <taxon>Magnoliopsida</taxon>
        <taxon>eudicotyledons</taxon>
        <taxon>Gunneridae</taxon>
        <taxon>Pentapetalae</taxon>
        <taxon>rosids</taxon>
        <taxon>fabids</taxon>
        <taxon>Fabales</taxon>
        <taxon>Fabaceae</taxon>
        <taxon>Papilionoideae</taxon>
        <taxon>50 kb inversion clade</taxon>
        <taxon>NPAAA clade</taxon>
        <taxon>indigoferoid/millettioid clade</taxon>
        <taxon>Phaseoleae</taxon>
        <taxon>Mucuna</taxon>
    </lineage>
</organism>
<protein>
    <submittedName>
        <fullName evidence="1">Uncharacterized protein</fullName>
    </submittedName>
</protein>
<dbReference type="EMBL" id="QJKJ01004735">
    <property type="protein sequence ID" value="RDX92935.1"/>
    <property type="molecule type" value="Genomic_DNA"/>
</dbReference>
<evidence type="ECO:0000313" key="1">
    <source>
        <dbReference type="EMBL" id="RDX92935.1"/>
    </source>
</evidence>
<sequence length="319" mass="36112">MKKIRTKHPKGHKGPNQKMIKKSVGGKEVLLTSVRVETSKSYFLKIFHKDYLPLGGQNIKLISLWKLPCQIELLTRSTLKRFREVLERKSPWPFMPCASNVRCDPYLGTDRHDRALCIQEHKSHHMANRSLILIGEARKSKKKDIALTTGDDLQGPLIRGRLNRLKAHLDVESYGHFLWLLSTFGRWNALSRNAPLGSVAFGQTLLGTTLGPGQSLEVIQTQLVKLLTYGHMTIRQAPIRTLNFHYDVIILCKPYLKLQTSKLDNLGGSRKKRQQYTTSLFLAELILIVYSVKSSREVVASPSTLLGLSLYILANFGTL</sequence>
<proteinExistence type="predicted"/>
<feature type="non-terminal residue" evidence="1">
    <location>
        <position position="319"/>
    </location>
</feature>